<gene>
    <name evidence="5" type="ORF">PG986_006676</name>
</gene>
<dbReference type="PANTHER" id="PTHR43712:SF12">
    <property type="entry name" value="STERIGMATOCYSTIN 8-O-METHYLTRANSFERASE"/>
    <property type="match status" value="1"/>
</dbReference>
<keyword evidence="6" id="KW-1185">Reference proteome</keyword>
<reference evidence="5 6" key="1">
    <citation type="submission" date="2023-01" db="EMBL/GenBank/DDBJ databases">
        <title>Analysis of 21 Apiospora genomes using comparative genomics revels a genus with tremendous synthesis potential of carbohydrate active enzymes and secondary metabolites.</title>
        <authorList>
            <person name="Sorensen T."/>
        </authorList>
    </citation>
    <scope>NUCLEOTIDE SEQUENCE [LARGE SCALE GENOMIC DNA]</scope>
    <source>
        <strain evidence="5 6">CBS 24483</strain>
    </source>
</reference>
<evidence type="ECO:0000313" key="5">
    <source>
        <dbReference type="EMBL" id="KAK7950948.1"/>
    </source>
</evidence>
<dbReference type="InterPro" id="IPR016461">
    <property type="entry name" value="COMT-like"/>
</dbReference>
<comment type="caution">
    <text evidence="5">The sequence shown here is derived from an EMBL/GenBank/DDBJ whole genome shotgun (WGS) entry which is preliminary data.</text>
</comment>
<dbReference type="EMBL" id="JAQQWE010000005">
    <property type="protein sequence ID" value="KAK7950948.1"/>
    <property type="molecule type" value="Genomic_DNA"/>
</dbReference>
<keyword evidence="2" id="KW-0808">Transferase</keyword>
<evidence type="ECO:0000256" key="3">
    <source>
        <dbReference type="ARBA" id="ARBA00022691"/>
    </source>
</evidence>
<proteinExistence type="predicted"/>
<protein>
    <recommendedName>
        <fullName evidence="4">O-methyltransferase C-terminal domain-containing protein</fullName>
    </recommendedName>
</protein>
<evidence type="ECO:0000259" key="4">
    <source>
        <dbReference type="Pfam" id="PF00891"/>
    </source>
</evidence>
<dbReference type="GeneID" id="92075960"/>
<evidence type="ECO:0000256" key="2">
    <source>
        <dbReference type="ARBA" id="ARBA00022679"/>
    </source>
</evidence>
<evidence type="ECO:0000313" key="6">
    <source>
        <dbReference type="Proteomes" id="UP001391051"/>
    </source>
</evidence>
<keyword evidence="3" id="KW-0949">S-adenosyl-L-methionine</keyword>
<name>A0ABR1QAE0_9PEZI</name>
<dbReference type="Gene3D" id="3.40.50.150">
    <property type="entry name" value="Vaccinia Virus protein VP39"/>
    <property type="match status" value="1"/>
</dbReference>
<organism evidence="5 6">
    <name type="scientific">Apiospora aurea</name>
    <dbReference type="NCBI Taxonomy" id="335848"/>
    <lineage>
        <taxon>Eukaryota</taxon>
        <taxon>Fungi</taxon>
        <taxon>Dikarya</taxon>
        <taxon>Ascomycota</taxon>
        <taxon>Pezizomycotina</taxon>
        <taxon>Sordariomycetes</taxon>
        <taxon>Xylariomycetidae</taxon>
        <taxon>Amphisphaeriales</taxon>
        <taxon>Apiosporaceae</taxon>
        <taxon>Apiospora</taxon>
    </lineage>
</organism>
<dbReference type="Pfam" id="PF00891">
    <property type="entry name" value="Methyltransf_2"/>
    <property type="match status" value="1"/>
</dbReference>
<sequence length="433" mass="48371">MTSTARIIALSQLIASETAKMDSSLGSRNLPTPSLDEDALQTIPIPDELTDIKAARLAVIEACPELKDLMTGPKELLRFKWTDYASVKAVLRLKLDKSFYVGQSTSFEAMSGFSGLKVMNVRRIVRHAIINHHFFKEDTSGVVTHSALTAALAGSESMRNSLIVELDEFWPAAVKMADAMEKWPDSEENNETGLSLANSSNKSMFDIFAEEPARGEPFGRYFSQDKTADGLLENYPWADKTTMADVGGSHGSAAIRIAERFPHMRCYVQDLRDTVAEGAARLPAGLQDRVIFEEHDFFTDQTITADVYCFKSIFHNWADKYSSHPYARSQEGGKNHNPRAYLARAGKPDHGRCSPSHVSAASYDEPSKVQQADNINNRNLDVGMLQLLNAQQREMHEWPELFRRAHPGYRYLGARQPAGAIRWIVEADWQGPE</sequence>
<dbReference type="PROSITE" id="PS51683">
    <property type="entry name" value="SAM_OMT_II"/>
    <property type="match status" value="1"/>
</dbReference>
<keyword evidence="1" id="KW-0489">Methyltransferase</keyword>
<dbReference type="Proteomes" id="UP001391051">
    <property type="component" value="Unassembled WGS sequence"/>
</dbReference>
<dbReference type="InterPro" id="IPR001077">
    <property type="entry name" value="COMT_C"/>
</dbReference>
<dbReference type="InterPro" id="IPR029063">
    <property type="entry name" value="SAM-dependent_MTases_sf"/>
</dbReference>
<evidence type="ECO:0000256" key="1">
    <source>
        <dbReference type="ARBA" id="ARBA00022603"/>
    </source>
</evidence>
<dbReference type="RefSeq" id="XP_066699010.1">
    <property type="nucleotide sequence ID" value="XM_066842898.1"/>
</dbReference>
<feature type="domain" description="O-methyltransferase C-terminal" evidence="4">
    <location>
        <begin position="228"/>
        <end position="324"/>
    </location>
</feature>
<accession>A0ABR1QAE0</accession>
<dbReference type="SUPFAM" id="SSF53335">
    <property type="entry name" value="S-adenosyl-L-methionine-dependent methyltransferases"/>
    <property type="match status" value="1"/>
</dbReference>
<dbReference type="PANTHER" id="PTHR43712">
    <property type="entry name" value="PUTATIVE (AFU_ORTHOLOGUE AFUA_4G14580)-RELATED"/>
    <property type="match status" value="1"/>
</dbReference>